<evidence type="ECO:0000313" key="1">
    <source>
        <dbReference type="EMBL" id="PSS04291.1"/>
    </source>
</evidence>
<dbReference type="Gramene" id="PSS04291">
    <property type="protein sequence ID" value="PSS04291"/>
    <property type="gene ID" value="CEY00_Acc20139"/>
</dbReference>
<gene>
    <name evidence="1" type="ORF">CEY00_Acc20139</name>
</gene>
<dbReference type="OrthoDB" id="10646989at2759"/>
<comment type="caution">
    <text evidence="1">The sequence shown here is derived from an EMBL/GenBank/DDBJ whole genome shotgun (WGS) entry which is preliminary data.</text>
</comment>
<protein>
    <submittedName>
        <fullName evidence="1">Pre-mRNA-processing protein</fullName>
    </submittedName>
</protein>
<accession>A0A2R6Q8Q4</accession>
<reference evidence="2" key="2">
    <citation type="journal article" date="2018" name="BMC Genomics">
        <title>A manually annotated Actinidia chinensis var. chinensis (kiwifruit) genome highlights the challenges associated with draft genomes and gene prediction in plants.</title>
        <authorList>
            <person name="Pilkington S.M."/>
            <person name="Crowhurst R."/>
            <person name="Hilario E."/>
            <person name="Nardozza S."/>
            <person name="Fraser L."/>
            <person name="Peng Y."/>
            <person name="Gunaseelan K."/>
            <person name="Simpson R."/>
            <person name="Tahir J."/>
            <person name="Deroles S.C."/>
            <person name="Templeton K."/>
            <person name="Luo Z."/>
            <person name="Davy M."/>
            <person name="Cheng C."/>
            <person name="McNeilage M."/>
            <person name="Scaglione D."/>
            <person name="Liu Y."/>
            <person name="Zhang Q."/>
            <person name="Datson P."/>
            <person name="De Silva N."/>
            <person name="Gardiner S.E."/>
            <person name="Bassett H."/>
            <person name="Chagne D."/>
            <person name="McCallum J."/>
            <person name="Dzierzon H."/>
            <person name="Deng C."/>
            <person name="Wang Y.Y."/>
            <person name="Barron L."/>
            <person name="Manako K."/>
            <person name="Bowen J."/>
            <person name="Foster T.M."/>
            <person name="Erridge Z.A."/>
            <person name="Tiffin H."/>
            <person name="Waite C.N."/>
            <person name="Davies K.M."/>
            <person name="Grierson E.P."/>
            <person name="Laing W.A."/>
            <person name="Kirk R."/>
            <person name="Chen X."/>
            <person name="Wood M."/>
            <person name="Montefiori M."/>
            <person name="Brummell D.A."/>
            <person name="Schwinn K.E."/>
            <person name="Catanach A."/>
            <person name="Fullerton C."/>
            <person name="Li D."/>
            <person name="Meiyalaghan S."/>
            <person name="Nieuwenhuizen N."/>
            <person name="Read N."/>
            <person name="Prakash R."/>
            <person name="Hunter D."/>
            <person name="Zhang H."/>
            <person name="McKenzie M."/>
            <person name="Knabel M."/>
            <person name="Harris A."/>
            <person name="Allan A.C."/>
            <person name="Gleave A."/>
            <person name="Chen A."/>
            <person name="Janssen B.J."/>
            <person name="Plunkett B."/>
            <person name="Ampomah-Dwamena C."/>
            <person name="Voogd C."/>
            <person name="Leif D."/>
            <person name="Lafferty D."/>
            <person name="Souleyre E.J.F."/>
            <person name="Varkonyi-Gasic E."/>
            <person name="Gambi F."/>
            <person name="Hanley J."/>
            <person name="Yao J.L."/>
            <person name="Cheung J."/>
            <person name="David K.M."/>
            <person name="Warren B."/>
            <person name="Marsh K."/>
            <person name="Snowden K.C."/>
            <person name="Lin-Wang K."/>
            <person name="Brian L."/>
            <person name="Martinez-Sanchez M."/>
            <person name="Wang M."/>
            <person name="Ileperuma N."/>
            <person name="Macnee N."/>
            <person name="Campin R."/>
            <person name="McAtee P."/>
            <person name="Drummond R.S.M."/>
            <person name="Espley R.V."/>
            <person name="Ireland H.S."/>
            <person name="Wu R."/>
            <person name="Atkinson R.G."/>
            <person name="Karunairetnam S."/>
            <person name="Bulley S."/>
            <person name="Chunkath S."/>
            <person name="Hanley Z."/>
            <person name="Storey R."/>
            <person name="Thrimawithana A.H."/>
            <person name="Thomson S."/>
            <person name="David C."/>
            <person name="Testolin R."/>
            <person name="Huang H."/>
            <person name="Hellens R.P."/>
            <person name="Schaffer R.J."/>
        </authorList>
    </citation>
    <scope>NUCLEOTIDE SEQUENCE [LARGE SCALE GENOMIC DNA]</scope>
    <source>
        <strain evidence="2">cv. Red5</strain>
    </source>
</reference>
<name>A0A2R6Q8Q4_ACTCC</name>
<organism evidence="1 2">
    <name type="scientific">Actinidia chinensis var. chinensis</name>
    <name type="common">Chinese soft-hair kiwi</name>
    <dbReference type="NCBI Taxonomy" id="1590841"/>
    <lineage>
        <taxon>Eukaryota</taxon>
        <taxon>Viridiplantae</taxon>
        <taxon>Streptophyta</taxon>
        <taxon>Embryophyta</taxon>
        <taxon>Tracheophyta</taxon>
        <taxon>Spermatophyta</taxon>
        <taxon>Magnoliopsida</taxon>
        <taxon>eudicotyledons</taxon>
        <taxon>Gunneridae</taxon>
        <taxon>Pentapetalae</taxon>
        <taxon>asterids</taxon>
        <taxon>Ericales</taxon>
        <taxon>Actinidiaceae</taxon>
        <taxon>Actinidia</taxon>
    </lineage>
</organism>
<dbReference type="InParanoid" id="A0A2R6Q8Q4"/>
<evidence type="ECO:0000313" key="2">
    <source>
        <dbReference type="Proteomes" id="UP000241394"/>
    </source>
</evidence>
<dbReference type="AlphaFoldDB" id="A0A2R6Q8Q4"/>
<proteinExistence type="predicted"/>
<keyword evidence="2" id="KW-1185">Reference proteome</keyword>
<dbReference type="EMBL" id="NKQK01000018">
    <property type="protein sequence ID" value="PSS04291.1"/>
    <property type="molecule type" value="Genomic_DNA"/>
</dbReference>
<reference evidence="1 2" key="1">
    <citation type="submission" date="2017-07" db="EMBL/GenBank/DDBJ databases">
        <title>An improved, manually edited Actinidia chinensis var. chinensis (kiwifruit) genome highlights the challenges associated with draft genomes and gene prediction in plants.</title>
        <authorList>
            <person name="Pilkington S."/>
            <person name="Crowhurst R."/>
            <person name="Hilario E."/>
            <person name="Nardozza S."/>
            <person name="Fraser L."/>
            <person name="Peng Y."/>
            <person name="Gunaseelan K."/>
            <person name="Simpson R."/>
            <person name="Tahir J."/>
            <person name="Deroles S."/>
            <person name="Templeton K."/>
            <person name="Luo Z."/>
            <person name="Davy M."/>
            <person name="Cheng C."/>
            <person name="Mcneilage M."/>
            <person name="Scaglione D."/>
            <person name="Liu Y."/>
            <person name="Zhang Q."/>
            <person name="Datson P."/>
            <person name="De Silva N."/>
            <person name="Gardiner S."/>
            <person name="Bassett H."/>
            <person name="Chagne D."/>
            <person name="Mccallum J."/>
            <person name="Dzierzon H."/>
            <person name="Deng C."/>
            <person name="Wang Y.-Y."/>
            <person name="Barron N."/>
            <person name="Manako K."/>
            <person name="Bowen J."/>
            <person name="Foster T."/>
            <person name="Erridge Z."/>
            <person name="Tiffin H."/>
            <person name="Waite C."/>
            <person name="Davies K."/>
            <person name="Grierson E."/>
            <person name="Laing W."/>
            <person name="Kirk R."/>
            <person name="Chen X."/>
            <person name="Wood M."/>
            <person name="Montefiori M."/>
            <person name="Brummell D."/>
            <person name="Schwinn K."/>
            <person name="Catanach A."/>
            <person name="Fullerton C."/>
            <person name="Li D."/>
            <person name="Meiyalaghan S."/>
            <person name="Nieuwenhuizen N."/>
            <person name="Read N."/>
            <person name="Prakash R."/>
            <person name="Hunter D."/>
            <person name="Zhang H."/>
            <person name="Mckenzie M."/>
            <person name="Knabel M."/>
            <person name="Harris A."/>
            <person name="Allan A."/>
            <person name="Chen A."/>
            <person name="Janssen B."/>
            <person name="Plunkett B."/>
            <person name="Dwamena C."/>
            <person name="Voogd C."/>
            <person name="Leif D."/>
            <person name="Lafferty D."/>
            <person name="Souleyre E."/>
            <person name="Varkonyi-Gasic E."/>
            <person name="Gambi F."/>
            <person name="Hanley J."/>
            <person name="Yao J.-L."/>
            <person name="Cheung J."/>
            <person name="David K."/>
            <person name="Warren B."/>
            <person name="Marsh K."/>
            <person name="Snowden K."/>
            <person name="Lin-Wang K."/>
            <person name="Brian L."/>
            <person name="Martinez-Sanchez M."/>
            <person name="Wang M."/>
            <person name="Ileperuma N."/>
            <person name="Macnee N."/>
            <person name="Campin R."/>
            <person name="Mcatee P."/>
            <person name="Drummond R."/>
            <person name="Espley R."/>
            <person name="Ireland H."/>
            <person name="Wu R."/>
            <person name="Atkinson R."/>
            <person name="Karunairetnam S."/>
            <person name="Bulley S."/>
            <person name="Chunkath S."/>
            <person name="Hanley Z."/>
            <person name="Storey R."/>
            <person name="Thrimawithana A."/>
            <person name="Thomson S."/>
            <person name="David C."/>
            <person name="Testolin R."/>
        </authorList>
    </citation>
    <scope>NUCLEOTIDE SEQUENCE [LARGE SCALE GENOMIC DNA]</scope>
    <source>
        <strain evidence="2">cv. Red5</strain>
        <tissue evidence="1">Young leaf</tissue>
    </source>
</reference>
<sequence>MPLKANNLGDALAPHKSKAVHSPTIQDHILVQVPAPIPAPTSVELSLLSFLHPKKDKGKALDVGLSCKQKPGVGWGSVGTSTLTDAPELLNLEFAIT</sequence>
<dbReference type="Proteomes" id="UP000241394">
    <property type="component" value="Chromosome LG18"/>
</dbReference>